<protein>
    <submittedName>
        <fullName evidence="5">Eukaryotic translation initiation factor 3 subunit G</fullName>
    </submittedName>
</protein>
<name>A0A0A9Z175_LYGHE</name>
<dbReference type="AlphaFoldDB" id="A0A0A9Z175"/>
<dbReference type="PANTHER" id="PTHR23236">
    <property type="entry name" value="EUKARYOTIC TRANSLATION INITIATION FACTOR 4B/4H"/>
    <property type="match status" value="1"/>
</dbReference>
<dbReference type="InterPro" id="IPR000504">
    <property type="entry name" value="RRM_dom"/>
</dbReference>
<dbReference type="PROSITE" id="PS50102">
    <property type="entry name" value="RRM"/>
    <property type="match status" value="1"/>
</dbReference>
<evidence type="ECO:0000256" key="2">
    <source>
        <dbReference type="ARBA" id="ARBA00022884"/>
    </source>
</evidence>
<sequence>MLISHEAPMALEMGDADQYERESRNEIKRMLNEVMVTDVKVKDPHLQIVVRREESKKIAAAAAAVAENSAADTTTTSSSNVNHTGAATAATWGANRAARAKTTTTSDRSQVYKRRIRLTNVSDDITEQHLDAIFNTNDCVVSKIKISKDDATGKNRGFAFIEFLEESMVDDTLKRR</sequence>
<proteinExistence type="predicted"/>
<accession>A0A0A9Z175</accession>
<keyword evidence="5" id="KW-0648">Protein biosynthesis</keyword>
<feature type="domain" description="RRM" evidence="4">
    <location>
        <begin position="114"/>
        <end position="176"/>
    </location>
</feature>
<evidence type="ECO:0000256" key="3">
    <source>
        <dbReference type="PROSITE-ProRule" id="PRU00176"/>
    </source>
</evidence>
<reference evidence="5" key="1">
    <citation type="journal article" date="2014" name="PLoS ONE">
        <title>Transcriptome-Based Identification of ABC Transporters in the Western Tarnished Plant Bug Lygus hesperus.</title>
        <authorList>
            <person name="Hull J.J."/>
            <person name="Chaney K."/>
            <person name="Geib S.M."/>
            <person name="Fabrick J.A."/>
            <person name="Brent C.S."/>
            <person name="Walsh D."/>
            <person name="Lavine L.C."/>
        </authorList>
    </citation>
    <scope>NUCLEOTIDE SEQUENCE</scope>
</reference>
<keyword evidence="2 3" id="KW-0694">RNA-binding</keyword>
<dbReference type="InterPro" id="IPR035979">
    <property type="entry name" value="RBD_domain_sf"/>
</dbReference>
<reference evidence="5" key="2">
    <citation type="submission" date="2014-07" db="EMBL/GenBank/DDBJ databases">
        <authorList>
            <person name="Hull J."/>
        </authorList>
    </citation>
    <scope>NUCLEOTIDE SEQUENCE</scope>
</reference>
<dbReference type="GO" id="GO:0003723">
    <property type="term" value="F:RNA binding"/>
    <property type="evidence" value="ECO:0007669"/>
    <property type="project" value="UniProtKB-UniRule"/>
</dbReference>
<keyword evidence="1" id="KW-0677">Repeat</keyword>
<dbReference type="PANTHER" id="PTHR23236:SF119">
    <property type="entry name" value="NUCLEAR RNA-BINDING PROTEIN SART-3"/>
    <property type="match status" value="1"/>
</dbReference>
<dbReference type="InterPro" id="IPR012677">
    <property type="entry name" value="Nucleotide-bd_a/b_plait_sf"/>
</dbReference>
<dbReference type="Pfam" id="PF00076">
    <property type="entry name" value="RRM_1"/>
    <property type="match status" value="1"/>
</dbReference>
<reference evidence="6" key="3">
    <citation type="journal article" date="2016" name="Gigascience">
        <title>De novo construction of an expanded transcriptome assembly for the western tarnished plant bug, Lygus hesperus.</title>
        <authorList>
            <person name="Tassone E.E."/>
            <person name="Geib S.M."/>
            <person name="Hall B."/>
            <person name="Fabrick J.A."/>
            <person name="Brent C.S."/>
            <person name="Hull J.J."/>
        </authorList>
    </citation>
    <scope>NUCLEOTIDE SEQUENCE</scope>
</reference>
<evidence type="ECO:0000313" key="5">
    <source>
        <dbReference type="EMBL" id="JAG38224.1"/>
    </source>
</evidence>
<evidence type="ECO:0000313" key="6">
    <source>
        <dbReference type="EMBL" id="JAQ13016.1"/>
    </source>
</evidence>
<evidence type="ECO:0000259" key="4">
    <source>
        <dbReference type="PROSITE" id="PS50102"/>
    </source>
</evidence>
<dbReference type="GO" id="GO:0003743">
    <property type="term" value="F:translation initiation factor activity"/>
    <property type="evidence" value="ECO:0007669"/>
    <property type="project" value="UniProtKB-KW"/>
</dbReference>
<dbReference type="SUPFAM" id="SSF54928">
    <property type="entry name" value="RNA-binding domain, RBD"/>
    <property type="match status" value="1"/>
</dbReference>
<evidence type="ECO:0000256" key="1">
    <source>
        <dbReference type="ARBA" id="ARBA00022737"/>
    </source>
</evidence>
<gene>
    <name evidence="5" type="primary">eif3g_1</name>
    <name evidence="5" type="ORF">CM83_42776</name>
    <name evidence="6" type="ORF">g.4335</name>
</gene>
<organism evidence="5">
    <name type="scientific">Lygus hesperus</name>
    <name type="common">Western plant bug</name>
    <dbReference type="NCBI Taxonomy" id="30085"/>
    <lineage>
        <taxon>Eukaryota</taxon>
        <taxon>Metazoa</taxon>
        <taxon>Ecdysozoa</taxon>
        <taxon>Arthropoda</taxon>
        <taxon>Hexapoda</taxon>
        <taxon>Insecta</taxon>
        <taxon>Pterygota</taxon>
        <taxon>Neoptera</taxon>
        <taxon>Paraneoptera</taxon>
        <taxon>Hemiptera</taxon>
        <taxon>Heteroptera</taxon>
        <taxon>Panheteroptera</taxon>
        <taxon>Cimicomorpha</taxon>
        <taxon>Miridae</taxon>
        <taxon>Mirini</taxon>
        <taxon>Lygus</taxon>
    </lineage>
</organism>
<dbReference type="EMBL" id="GBHO01005380">
    <property type="protein sequence ID" value="JAG38224.1"/>
    <property type="molecule type" value="Transcribed_RNA"/>
</dbReference>
<keyword evidence="5" id="KW-0396">Initiation factor</keyword>
<dbReference type="EMBL" id="GDHC01005613">
    <property type="protein sequence ID" value="JAQ13016.1"/>
    <property type="molecule type" value="Transcribed_RNA"/>
</dbReference>
<dbReference type="Gene3D" id="3.30.70.330">
    <property type="match status" value="1"/>
</dbReference>